<keyword evidence="6" id="KW-1133">Transmembrane helix</keyword>
<evidence type="ECO:0000256" key="2">
    <source>
        <dbReference type="ARBA" id="ARBA00022692"/>
    </source>
</evidence>
<feature type="domain" description="Ig-like" evidence="10">
    <location>
        <begin position="1"/>
        <end position="55"/>
    </location>
</feature>
<keyword evidence="3" id="KW-0732">Signal</keyword>
<keyword evidence="7" id="KW-0472">Membrane</keyword>
<dbReference type="PANTHER" id="PTHR44170:SF6">
    <property type="entry name" value="CONTACTIN"/>
    <property type="match status" value="1"/>
</dbReference>
<dbReference type="InterPro" id="IPR036116">
    <property type="entry name" value="FN3_sf"/>
</dbReference>
<dbReference type="Proteomes" id="UP000037510">
    <property type="component" value="Unassembled WGS sequence"/>
</dbReference>
<keyword evidence="5" id="KW-0130">Cell adhesion</keyword>
<dbReference type="SMART" id="SM00060">
    <property type="entry name" value="FN3"/>
    <property type="match status" value="2"/>
</dbReference>
<accession>A0A0L7L4N2</accession>
<dbReference type="InterPro" id="IPR013783">
    <property type="entry name" value="Ig-like_fold"/>
</dbReference>
<evidence type="ECO:0000256" key="1">
    <source>
        <dbReference type="ARBA" id="ARBA00004370"/>
    </source>
</evidence>
<feature type="domain" description="Fibronectin type-III" evidence="11">
    <location>
        <begin position="579"/>
        <end position="630"/>
    </location>
</feature>
<dbReference type="InterPro" id="IPR003599">
    <property type="entry name" value="Ig_sub"/>
</dbReference>
<dbReference type="PANTHER" id="PTHR44170">
    <property type="entry name" value="PROTEIN SIDEKICK"/>
    <property type="match status" value="1"/>
</dbReference>
<evidence type="ECO:0000256" key="6">
    <source>
        <dbReference type="ARBA" id="ARBA00022989"/>
    </source>
</evidence>
<feature type="domain" description="Fibronectin type-III" evidence="11">
    <location>
        <begin position="479"/>
        <end position="575"/>
    </location>
</feature>
<evidence type="ECO:0000256" key="8">
    <source>
        <dbReference type="ARBA" id="ARBA00023157"/>
    </source>
</evidence>
<evidence type="ECO:0000313" key="13">
    <source>
        <dbReference type="Proteomes" id="UP000037510"/>
    </source>
</evidence>
<evidence type="ECO:0000256" key="9">
    <source>
        <dbReference type="ARBA" id="ARBA00023319"/>
    </source>
</evidence>
<dbReference type="PROSITE" id="PS50853">
    <property type="entry name" value="FN3"/>
    <property type="match status" value="3"/>
</dbReference>
<name>A0A0L7L4N2_OPEBR</name>
<dbReference type="FunFam" id="2.60.40.10:FF:000093">
    <property type="entry name" value="Down syndrome cell adhesion molecule, isoform B"/>
    <property type="match status" value="1"/>
</dbReference>
<dbReference type="AlphaFoldDB" id="A0A0L7L4N2"/>
<feature type="domain" description="Fibronectin type-III" evidence="11">
    <location>
        <begin position="319"/>
        <end position="414"/>
    </location>
</feature>
<dbReference type="FunFam" id="2.60.40.10:FF:000104">
    <property type="entry name" value="Down syndrome cell adhesion molecule b"/>
    <property type="match status" value="1"/>
</dbReference>
<dbReference type="GO" id="GO:0016020">
    <property type="term" value="C:membrane"/>
    <property type="evidence" value="ECO:0007669"/>
    <property type="project" value="UniProtKB-SubCell"/>
</dbReference>
<keyword evidence="13" id="KW-1185">Reference proteome</keyword>
<dbReference type="SMART" id="SM00409">
    <property type="entry name" value="IG"/>
    <property type="match status" value="2"/>
</dbReference>
<keyword evidence="8" id="KW-1015">Disulfide bond</keyword>
<evidence type="ECO:0000256" key="5">
    <source>
        <dbReference type="ARBA" id="ARBA00022889"/>
    </source>
</evidence>
<dbReference type="InterPro" id="IPR036179">
    <property type="entry name" value="Ig-like_dom_sf"/>
</dbReference>
<evidence type="ECO:0000313" key="12">
    <source>
        <dbReference type="EMBL" id="KOB70229.1"/>
    </source>
</evidence>
<keyword evidence="2" id="KW-0812">Transmembrane</keyword>
<organism evidence="12 13">
    <name type="scientific">Operophtera brumata</name>
    <name type="common">Winter moth</name>
    <name type="synonym">Phalaena brumata</name>
    <dbReference type="NCBI Taxonomy" id="104452"/>
    <lineage>
        <taxon>Eukaryota</taxon>
        <taxon>Metazoa</taxon>
        <taxon>Ecdysozoa</taxon>
        <taxon>Arthropoda</taxon>
        <taxon>Hexapoda</taxon>
        <taxon>Insecta</taxon>
        <taxon>Pterygota</taxon>
        <taxon>Neoptera</taxon>
        <taxon>Endopterygota</taxon>
        <taxon>Lepidoptera</taxon>
        <taxon>Glossata</taxon>
        <taxon>Ditrysia</taxon>
        <taxon>Geometroidea</taxon>
        <taxon>Geometridae</taxon>
        <taxon>Larentiinae</taxon>
        <taxon>Operophtera</taxon>
    </lineage>
</organism>
<dbReference type="STRING" id="104452.A0A0L7L4N2"/>
<keyword evidence="9" id="KW-0393">Immunoglobulin domain</keyword>
<keyword evidence="4" id="KW-0677">Repeat</keyword>
<dbReference type="PRINTS" id="PR00014">
    <property type="entry name" value="FNTYPEIII"/>
</dbReference>
<dbReference type="Pfam" id="PF13927">
    <property type="entry name" value="Ig_3"/>
    <property type="match status" value="2"/>
</dbReference>
<evidence type="ECO:0000256" key="4">
    <source>
        <dbReference type="ARBA" id="ARBA00022737"/>
    </source>
</evidence>
<evidence type="ECO:0000256" key="7">
    <source>
        <dbReference type="ARBA" id="ARBA00023136"/>
    </source>
</evidence>
<reference evidence="12 13" key="1">
    <citation type="journal article" date="2015" name="Genome Biol. Evol.">
        <title>The genome of winter moth (Operophtera brumata) provides a genomic perspective on sexual dimorphism and phenology.</title>
        <authorList>
            <person name="Derks M.F."/>
            <person name="Smit S."/>
            <person name="Salis L."/>
            <person name="Schijlen E."/>
            <person name="Bossers A."/>
            <person name="Mateman C."/>
            <person name="Pijl A.S."/>
            <person name="de Ridder D."/>
            <person name="Groenen M.A."/>
            <person name="Visser M.E."/>
            <person name="Megens H.J."/>
        </authorList>
    </citation>
    <scope>NUCLEOTIDE SEQUENCE [LARGE SCALE GENOMIC DNA]</scope>
    <source>
        <strain evidence="12">WM2013NL</strain>
        <tissue evidence="12">Head and thorax</tissue>
    </source>
</reference>
<evidence type="ECO:0000259" key="11">
    <source>
        <dbReference type="PROSITE" id="PS50853"/>
    </source>
</evidence>
<evidence type="ECO:0000256" key="3">
    <source>
        <dbReference type="ARBA" id="ARBA00022729"/>
    </source>
</evidence>
<dbReference type="InterPro" id="IPR003598">
    <property type="entry name" value="Ig_sub2"/>
</dbReference>
<dbReference type="FunFam" id="2.60.40.10:FF:000333">
    <property type="entry name" value="Down syndrome cell adhesion molecule"/>
    <property type="match status" value="1"/>
</dbReference>
<dbReference type="SUPFAM" id="SSF48726">
    <property type="entry name" value="Immunoglobulin"/>
    <property type="match status" value="3"/>
</dbReference>
<dbReference type="CDD" id="cd00063">
    <property type="entry name" value="FN3"/>
    <property type="match status" value="3"/>
</dbReference>
<sequence length="630" mass="69004">MAHDGQTLPLNRRQKVFPNGTLIVEQTQRDEDAGTYTCQASNRQQHAARREVEVQILDAGTYTCQASNRQQHGARREVEVQILVLPKIQPIPALTNLLREGMRAAIPCQILEGDLPLAFRWEKNGQPVTSSPYAPNGIITRRTDEYSASLVIEQISSLHSGNYTCIASNVAGSERYTVPLTVNVPPRWRLEPNDVAVAAGQDVTLPCQAEGYPKPVISWKKAVGNTPGEYKDFMFEGSARVLENGSLIFERVAKDSEGHYLCEARNEIGAGLSKLIFLKVNVSELSILQTYRQDTGALTCRASNAYGQDEMLIHLVPELPKNIRIIDQQSRSIQISWTQPYAGNSPIINYIVQYKEAPEPWPSTPQKVIVPGSVTSANVQNLQPATSYHLRIIAENRLGQSEPSQLVQSSTELIVSWDPPQRDLWNGNILGYYVGFQELNSNSTVLSASGPGGASYTVRTVEGAGMARARTTLSVPSLPPGALQCTALSSQSVRVAWEPPPLRGRNGHLQGYRVTYAPVTEWFGNEDAVTKQISGLHTTLSGLKRFTNYSVTVCAFTAAGDGVRAAPVYCHTEEDVPSAPADIKAVVSSRNKILVSWLPPAAPNGVLVGYTLYMSVIEDGREIANDKNDR</sequence>
<gene>
    <name evidence="12" type="ORF">OBRU01_11668</name>
</gene>
<comment type="subcellular location">
    <subcellularLocation>
        <location evidence="1">Membrane</location>
    </subcellularLocation>
</comment>
<dbReference type="SMART" id="SM00408">
    <property type="entry name" value="IGc2"/>
    <property type="match status" value="2"/>
</dbReference>
<dbReference type="EMBL" id="JTDY01003062">
    <property type="protein sequence ID" value="KOB70229.1"/>
    <property type="molecule type" value="Genomic_DNA"/>
</dbReference>
<feature type="domain" description="Ig-like" evidence="10">
    <location>
        <begin position="86"/>
        <end position="181"/>
    </location>
</feature>
<dbReference type="GO" id="GO:0048731">
    <property type="term" value="P:system development"/>
    <property type="evidence" value="ECO:0007669"/>
    <property type="project" value="UniProtKB-ARBA"/>
</dbReference>
<proteinExistence type="predicted"/>
<dbReference type="Pfam" id="PF00041">
    <property type="entry name" value="fn3"/>
    <property type="match status" value="2"/>
</dbReference>
<dbReference type="GO" id="GO:0098609">
    <property type="term" value="P:cell-cell adhesion"/>
    <property type="evidence" value="ECO:0007669"/>
    <property type="project" value="TreeGrafter"/>
</dbReference>
<comment type="caution">
    <text evidence="12">The sequence shown here is derived from an EMBL/GenBank/DDBJ whole genome shotgun (WGS) entry which is preliminary data.</text>
</comment>
<evidence type="ECO:0000259" key="10">
    <source>
        <dbReference type="PROSITE" id="PS50835"/>
    </source>
</evidence>
<dbReference type="InterPro" id="IPR003961">
    <property type="entry name" value="FN3_dom"/>
</dbReference>
<dbReference type="Gene3D" id="2.60.40.10">
    <property type="entry name" value="Immunoglobulins"/>
    <property type="match status" value="7"/>
</dbReference>
<dbReference type="InterPro" id="IPR007110">
    <property type="entry name" value="Ig-like_dom"/>
</dbReference>
<dbReference type="PROSITE" id="PS50835">
    <property type="entry name" value="IG_LIKE"/>
    <property type="match status" value="3"/>
</dbReference>
<feature type="domain" description="Ig-like" evidence="10">
    <location>
        <begin position="186"/>
        <end position="273"/>
    </location>
</feature>
<protein>
    <submittedName>
        <fullName evidence="12">Down syndrome cell adhesion molecule-like protein</fullName>
    </submittedName>
</protein>
<dbReference type="SUPFAM" id="SSF49265">
    <property type="entry name" value="Fibronectin type III"/>
    <property type="match status" value="2"/>
</dbReference>